<dbReference type="EMBL" id="ML179956">
    <property type="protein sequence ID" value="THU79959.1"/>
    <property type="molecule type" value="Genomic_DNA"/>
</dbReference>
<evidence type="ECO:0000313" key="2">
    <source>
        <dbReference type="EMBL" id="THU79959.1"/>
    </source>
</evidence>
<gene>
    <name evidence="2" type="ORF">K435DRAFT_696712</name>
</gene>
<feature type="compositionally biased region" description="Low complexity" evidence="1">
    <location>
        <begin position="141"/>
        <end position="155"/>
    </location>
</feature>
<name>A0A4S8KVL8_DENBC</name>
<proteinExistence type="predicted"/>
<feature type="region of interest" description="Disordered" evidence="1">
    <location>
        <begin position="1"/>
        <end position="155"/>
    </location>
</feature>
<evidence type="ECO:0000313" key="3">
    <source>
        <dbReference type="Proteomes" id="UP000297245"/>
    </source>
</evidence>
<dbReference type="AlphaFoldDB" id="A0A4S8KVL8"/>
<evidence type="ECO:0000256" key="1">
    <source>
        <dbReference type="SAM" id="MobiDB-lite"/>
    </source>
</evidence>
<reference evidence="2 3" key="1">
    <citation type="journal article" date="2019" name="Nat. Ecol. Evol.">
        <title>Megaphylogeny resolves global patterns of mushroom evolution.</title>
        <authorList>
            <person name="Varga T."/>
            <person name="Krizsan K."/>
            <person name="Foldi C."/>
            <person name="Dima B."/>
            <person name="Sanchez-Garcia M."/>
            <person name="Sanchez-Ramirez S."/>
            <person name="Szollosi G.J."/>
            <person name="Szarkandi J.G."/>
            <person name="Papp V."/>
            <person name="Albert L."/>
            <person name="Andreopoulos W."/>
            <person name="Angelini C."/>
            <person name="Antonin V."/>
            <person name="Barry K.W."/>
            <person name="Bougher N.L."/>
            <person name="Buchanan P."/>
            <person name="Buyck B."/>
            <person name="Bense V."/>
            <person name="Catcheside P."/>
            <person name="Chovatia M."/>
            <person name="Cooper J."/>
            <person name="Damon W."/>
            <person name="Desjardin D."/>
            <person name="Finy P."/>
            <person name="Geml J."/>
            <person name="Haridas S."/>
            <person name="Hughes K."/>
            <person name="Justo A."/>
            <person name="Karasinski D."/>
            <person name="Kautmanova I."/>
            <person name="Kiss B."/>
            <person name="Kocsube S."/>
            <person name="Kotiranta H."/>
            <person name="LaButti K.M."/>
            <person name="Lechner B.E."/>
            <person name="Liimatainen K."/>
            <person name="Lipzen A."/>
            <person name="Lukacs Z."/>
            <person name="Mihaltcheva S."/>
            <person name="Morgado L.N."/>
            <person name="Niskanen T."/>
            <person name="Noordeloos M.E."/>
            <person name="Ohm R.A."/>
            <person name="Ortiz-Santana B."/>
            <person name="Ovrebo C."/>
            <person name="Racz N."/>
            <person name="Riley R."/>
            <person name="Savchenko A."/>
            <person name="Shiryaev A."/>
            <person name="Soop K."/>
            <person name="Spirin V."/>
            <person name="Szebenyi C."/>
            <person name="Tomsovsky M."/>
            <person name="Tulloss R.E."/>
            <person name="Uehling J."/>
            <person name="Grigoriev I.V."/>
            <person name="Vagvolgyi C."/>
            <person name="Papp T."/>
            <person name="Martin F.M."/>
            <person name="Miettinen O."/>
            <person name="Hibbett D.S."/>
            <person name="Nagy L.G."/>
        </authorList>
    </citation>
    <scope>NUCLEOTIDE SEQUENCE [LARGE SCALE GENOMIC DNA]</scope>
    <source>
        <strain evidence="2 3">CBS 962.96</strain>
    </source>
</reference>
<sequence length="155" mass="16119">MVQQQAPENEGEGSALPLQPPSPPRDALTIPFDPSGDVPPPELMVEQQAPPENEGRGSAPPLQPPSPTHSIHPPPAPPVDVPTTNSQSEHHPSSTSVCPPDLQAASVAQDIPPDEPTSSHSAVAEGPHNLHRIDPPPANLVVRSVPSSSVPRLGL</sequence>
<keyword evidence="3" id="KW-1185">Reference proteome</keyword>
<dbReference type="Proteomes" id="UP000297245">
    <property type="component" value="Unassembled WGS sequence"/>
</dbReference>
<protein>
    <submittedName>
        <fullName evidence="2">Uncharacterized protein</fullName>
    </submittedName>
</protein>
<feature type="compositionally biased region" description="Pro residues" evidence="1">
    <location>
        <begin position="61"/>
        <end position="80"/>
    </location>
</feature>
<accession>A0A4S8KVL8</accession>
<organism evidence="2 3">
    <name type="scientific">Dendrothele bispora (strain CBS 962.96)</name>
    <dbReference type="NCBI Taxonomy" id="1314807"/>
    <lineage>
        <taxon>Eukaryota</taxon>
        <taxon>Fungi</taxon>
        <taxon>Dikarya</taxon>
        <taxon>Basidiomycota</taxon>
        <taxon>Agaricomycotina</taxon>
        <taxon>Agaricomycetes</taxon>
        <taxon>Agaricomycetidae</taxon>
        <taxon>Agaricales</taxon>
        <taxon>Agaricales incertae sedis</taxon>
        <taxon>Dendrothele</taxon>
    </lineage>
</organism>